<dbReference type="SUPFAM" id="SSF82171">
    <property type="entry name" value="DPP6 N-terminal domain-like"/>
    <property type="match status" value="1"/>
</dbReference>
<organism evidence="3 4">
    <name type="scientific">Posidoniimonas polymericola</name>
    <dbReference type="NCBI Taxonomy" id="2528002"/>
    <lineage>
        <taxon>Bacteria</taxon>
        <taxon>Pseudomonadati</taxon>
        <taxon>Planctomycetota</taxon>
        <taxon>Planctomycetia</taxon>
        <taxon>Pirellulales</taxon>
        <taxon>Lacipirellulaceae</taxon>
        <taxon>Posidoniimonas</taxon>
    </lineage>
</organism>
<dbReference type="InterPro" id="IPR015943">
    <property type="entry name" value="WD40/YVTN_repeat-like_dom_sf"/>
</dbReference>
<dbReference type="InterPro" id="IPR027946">
    <property type="entry name" value="Ogl_dom"/>
</dbReference>
<sequence length="397" mass="45514" precursor="true">MNIKRLLFAAAVLTGIGYFATAEEPPLEWTDPDTGYRVVRLSRGFDSARSFYFHNRPFLAGADGQGDQMVFYAAEHEGEVLQLRVMDLGTFETRRLTSESERIGGEILSPVTREAYYQAGRRVMAVHVDSGAERTVCELPEDLPGSVRTVSADGSRLLGVYADGIRELLRRHPKKSEYFNIIYEARLPNQQFTIDLATGDTRVVQESHDWLNHQQFSPTNPDLLTYCHEGPWHKVQRIWLLDLATGQHTPIHERTVEREIAGHEFWSPDGRAVWFDLQIPRGETFYLTRYDLATGEETRYQHERHEWSVHYNISPDQKLFCGDGGSAHSVAHSPDGHWIYLFEPDGDRLNSTRLVNLKEHDYELEPNAHFTPDGRWIVFRANMHGASQVYAVDLQSR</sequence>
<evidence type="ECO:0000313" key="4">
    <source>
        <dbReference type="Proteomes" id="UP000318478"/>
    </source>
</evidence>
<dbReference type="EC" id="4.2.2.6" evidence="3"/>
<comment type="caution">
    <text evidence="3">The sequence shown here is derived from an EMBL/GenBank/DDBJ whole genome shotgun (WGS) entry which is preliminary data.</text>
</comment>
<protein>
    <submittedName>
        <fullName evidence="3">Oligogalacturonate lyase</fullName>
        <ecNumber evidence="3">4.2.2.6</ecNumber>
    </submittedName>
</protein>
<feature type="domain" description="Oligogalacturonate lyase" evidence="2">
    <location>
        <begin position="30"/>
        <end position="394"/>
    </location>
</feature>
<dbReference type="Proteomes" id="UP000318478">
    <property type="component" value="Unassembled WGS sequence"/>
</dbReference>
<dbReference type="EMBL" id="SJPO01000001">
    <property type="protein sequence ID" value="TWT85322.1"/>
    <property type="molecule type" value="Genomic_DNA"/>
</dbReference>
<evidence type="ECO:0000256" key="1">
    <source>
        <dbReference type="SAM" id="SignalP"/>
    </source>
</evidence>
<feature type="signal peptide" evidence="1">
    <location>
        <begin position="1"/>
        <end position="22"/>
    </location>
</feature>
<feature type="chain" id="PRO_5022670495" evidence="1">
    <location>
        <begin position="23"/>
        <end position="397"/>
    </location>
</feature>
<dbReference type="PANTHER" id="PTHR36842:SF1">
    <property type="entry name" value="PROTEIN TOLB"/>
    <property type="match status" value="1"/>
</dbReference>
<dbReference type="GO" id="GO:0047487">
    <property type="term" value="F:oligogalacturonide lyase activity"/>
    <property type="evidence" value="ECO:0007669"/>
    <property type="project" value="UniProtKB-EC"/>
</dbReference>
<dbReference type="OrthoDB" id="8432779at2"/>
<reference evidence="3 4" key="1">
    <citation type="submission" date="2019-02" db="EMBL/GenBank/DDBJ databases">
        <title>Deep-cultivation of Planctomycetes and their phenomic and genomic characterization uncovers novel biology.</title>
        <authorList>
            <person name="Wiegand S."/>
            <person name="Jogler M."/>
            <person name="Boedeker C."/>
            <person name="Pinto D."/>
            <person name="Vollmers J."/>
            <person name="Rivas-Marin E."/>
            <person name="Kohn T."/>
            <person name="Peeters S.H."/>
            <person name="Heuer A."/>
            <person name="Rast P."/>
            <person name="Oberbeckmann S."/>
            <person name="Bunk B."/>
            <person name="Jeske O."/>
            <person name="Meyerdierks A."/>
            <person name="Storesund J.E."/>
            <person name="Kallscheuer N."/>
            <person name="Luecker S."/>
            <person name="Lage O.M."/>
            <person name="Pohl T."/>
            <person name="Merkel B.J."/>
            <person name="Hornburger P."/>
            <person name="Mueller R.-W."/>
            <person name="Bruemmer F."/>
            <person name="Labrenz M."/>
            <person name="Spormann A.M."/>
            <person name="Op Den Camp H."/>
            <person name="Overmann J."/>
            <person name="Amann R."/>
            <person name="Jetten M.S.M."/>
            <person name="Mascher T."/>
            <person name="Medema M.H."/>
            <person name="Devos D.P."/>
            <person name="Kaster A.-K."/>
            <person name="Ovreas L."/>
            <person name="Rohde M."/>
            <person name="Galperin M.Y."/>
            <person name="Jogler C."/>
        </authorList>
    </citation>
    <scope>NUCLEOTIDE SEQUENCE [LARGE SCALE GENOMIC DNA]</scope>
    <source>
        <strain evidence="3 4">Pla123a</strain>
    </source>
</reference>
<dbReference type="Gene3D" id="2.130.10.10">
    <property type="entry name" value="YVTN repeat-like/Quinoprotein amine dehydrogenase"/>
    <property type="match status" value="1"/>
</dbReference>
<name>A0A5C5ZDB2_9BACT</name>
<keyword evidence="3" id="KW-0456">Lyase</keyword>
<dbReference type="Pfam" id="PF14583">
    <property type="entry name" value="Pectate_lyase22"/>
    <property type="match status" value="1"/>
</dbReference>
<keyword evidence="1" id="KW-0732">Signal</keyword>
<dbReference type="AlphaFoldDB" id="A0A5C5ZDB2"/>
<proteinExistence type="predicted"/>
<gene>
    <name evidence="3" type="primary">ogl</name>
    <name evidence="3" type="ORF">Pla123a_01290</name>
</gene>
<dbReference type="GO" id="GO:0045490">
    <property type="term" value="P:pectin catabolic process"/>
    <property type="evidence" value="ECO:0007669"/>
    <property type="project" value="InterPro"/>
</dbReference>
<dbReference type="RefSeq" id="WP_146583593.1">
    <property type="nucleotide sequence ID" value="NZ_SJPO01000001.1"/>
</dbReference>
<accession>A0A5C5ZDB2</accession>
<dbReference type="PANTHER" id="PTHR36842">
    <property type="entry name" value="PROTEIN TOLB HOMOLOG"/>
    <property type="match status" value="1"/>
</dbReference>
<evidence type="ECO:0000259" key="2">
    <source>
        <dbReference type="Pfam" id="PF14583"/>
    </source>
</evidence>
<evidence type="ECO:0000313" key="3">
    <source>
        <dbReference type="EMBL" id="TWT85322.1"/>
    </source>
</evidence>
<keyword evidence="4" id="KW-1185">Reference proteome</keyword>